<reference evidence="9 10" key="1">
    <citation type="submission" date="2014-12" db="EMBL/GenBank/DDBJ databases">
        <title>Draft genome sequences of 10 type strains of Lactococcus.</title>
        <authorList>
            <person name="Sun Z."/>
            <person name="Zhong Z."/>
            <person name="Liu W."/>
            <person name="Zhang W."/>
            <person name="Zhang H."/>
        </authorList>
    </citation>
    <scope>NUCLEOTIDE SEQUENCE [LARGE SCALE GENOMIC DNA]</scope>
    <source>
        <strain evidence="9 10">JCM 16395</strain>
    </source>
</reference>
<gene>
    <name evidence="9" type="ORF">RT41_GL001803</name>
</gene>
<keyword evidence="10" id="KW-1185">Reference proteome</keyword>
<dbReference type="GO" id="GO:0042371">
    <property type="term" value="P:vitamin K biosynthetic process"/>
    <property type="evidence" value="ECO:0007669"/>
    <property type="project" value="TreeGrafter"/>
</dbReference>
<dbReference type="AlphaFoldDB" id="A0A2A5RKL4"/>
<feature type="transmembrane region" description="Helical" evidence="8">
    <location>
        <begin position="281"/>
        <end position="300"/>
    </location>
</feature>
<dbReference type="InterPro" id="IPR026046">
    <property type="entry name" value="UBIAD1"/>
</dbReference>
<keyword evidence="5 8" id="KW-0812">Transmembrane</keyword>
<organism evidence="9 10">
    <name type="scientific">Lactococcus fujiensis JCM 16395</name>
    <dbReference type="NCBI Taxonomy" id="1291764"/>
    <lineage>
        <taxon>Bacteria</taxon>
        <taxon>Bacillati</taxon>
        <taxon>Bacillota</taxon>
        <taxon>Bacilli</taxon>
        <taxon>Lactobacillales</taxon>
        <taxon>Streptococcaceae</taxon>
        <taxon>Lactococcus</taxon>
    </lineage>
</organism>
<evidence type="ECO:0000313" key="10">
    <source>
        <dbReference type="Proteomes" id="UP000218181"/>
    </source>
</evidence>
<dbReference type="Gene3D" id="1.20.120.1780">
    <property type="entry name" value="UbiA prenyltransferase"/>
    <property type="match status" value="1"/>
</dbReference>
<dbReference type="EMBL" id="JXJU01000007">
    <property type="protein sequence ID" value="PCR99690.1"/>
    <property type="molecule type" value="Genomic_DNA"/>
</dbReference>
<sequence>MNTYTLKPKDWFIATRPWSFVVTALPTLFTVLFVLVDAPEYSSRWPLGVLAVIGSVFFQAGGNLISDYYDFKNGIDKPGSVVGTDIITSGRFTPKQIQTFGRIITTLGVIIGLYLTSQSGLPLLWIGLFGTLGTVYYRKFKAIAMGDLLIFLVYGPTIMMGTYFTMTQHFSGTLLFISIHFALITVNVLHANNLRDIENDTSAGIKTFASILGVKNSIVYYNLLTYLSYVIVIISVIFKQLPIWSLISLATLPIAFKNTKLVDQATETDKTTIKDLDKMTANLQLFVSGALILSMLLSMIF</sequence>
<dbReference type="CDD" id="cd13962">
    <property type="entry name" value="PT_UbiA_UBIAD1"/>
    <property type="match status" value="1"/>
</dbReference>
<feature type="transmembrane region" description="Helical" evidence="8">
    <location>
        <begin position="144"/>
        <end position="164"/>
    </location>
</feature>
<evidence type="ECO:0000256" key="8">
    <source>
        <dbReference type="SAM" id="Phobius"/>
    </source>
</evidence>
<accession>A0A2A5RKL4</accession>
<dbReference type="UniPathway" id="UPA00079"/>
<evidence type="ECO:0000256" key="2">
    <source>
        <dbReference type="ARBA" id="ARBA00004863"/>
    </source>
</evidence>
<comment type="subcellular location">
    <subcellularLocation>
        <location evidence="1">Membrane</location>
        <topology evidence="1">Multi-pass membrane protein</topology>
    </subcellularLocation>
</comment>
<proteinExistence type="predicted"/>
<dbReference type="PANTHER" id="PTHR13929:SF0">
    <property type="entry name" value="UBIA PRENYLTRANSFERASE DOMAIN-CONTAINING PROTEIN 1"/>
    <property type="match status" value="1"/>
</dbReference>
<evidence type="ECO:0000313" key="9">
    <source>
        <dbReference type="EMBL" id="PCR99690.1"/>
    </source>
</evidence>
<dbReference type="RefSeq" id="WP_054639612.1">
    <property type="nucleotide sequence ID" value="NZ_BBAL01000008.1"/>
</dbReference>
<comment type="pathway">
    <text evidence="2">Quinol/quinone metabolism; menaquinone biosynthesis.</text>
</comment>
<evidence type="ECO:0000256" key="4">
    <source>
        <dbReference type="ARBA" id="ARBA00022679"/>
    </source>
</evidence>
<keyword evidence="4" id="KW-0808">Transferase</keyword>
<dbReference type="Pfam" id="PF01040">
    <property type="entry name" value="UbiA"/>
    <property type="match status" value="1"/>
</dbReference>
<keyword evidence="6 8" id="KW-1133">Transmembrane helix</keyword>
<evidence type="ECO:0000256" key="5">
    <source>
        <dbReference type="ARBA" id="ARBA00022692"/>
    </source>
</evidence>
<dbReference type="GO" id="GO:0004659">
    <property type="term" value="F:prenyltransferase activity"/>
    <property type="evidence" value="ECO:0007669"/>
    <property type="project" value="InterPro"/>
</dbReference>
<dbReference type="Gene3D" id="1.10.357.140">
    <property type="entry name" value="UbiA prenyltransferase"/>
    <property type="match status" value="1"/>
</dbReference>
<protein>
    <recommendedName>
        <fullName evidence="11">1,4-dihydroxy-2-naphthoate octaprenyltransferase</fullName>
    </recommendedName>
</protein>
<dbReference type="OrthoDB" id="9767568at2"/>
<feature type="transmembrane region" description="Helical" evidence="8">
    <location>
        <begin position="45"/>
        <end position="65"/>
    </location>
</feature>
<dbReference type="GO" id="GO:0009234">
    <property type="term" value="P:menaquinone biosynthetic process"/>
    <property type="evidence" value="ECO:0007669"/>
    <property type="project" value="UniProtKB-UniPathway"/>
</dbReference>
<feature type="transmembrane region" description="Helical" evidence="8">
    <location>
        <begin position="20"/>
        <end position="39"/>
    </location>
</feature>
<evidence type="ECO:0000256" key="6">
    <source>
        <dbReference type="ARBA" id="ARBA00022989"/>
    </source>
</evidence>
<dbReference type="InterPro" id="IPR000537">
    <property type="entry name" value="UbiA_prenyltransferase"/>
</dbReference>
<evidence type="ECO:0000256" key="3">
    <source>
        <dbReference type="ARBA" id="ARBA00022428"/>
    </source>
</evidence>
<keyword evidence="7 8" id="KW-0472">Membrane</keyword>
<name>A0A2A5RKL4_9LACT</name>
<evidence type="ECO:0008006" key="11">
    <source>
        <dbReference type="Google" id="ProtNLM"/>
    </source>
</evidence>
<dbReference type="GO" id="GO:0016020">
    <property type="term" value="C:membrane"/>
    <property type="evidence" value="ECO:0007669"/>
    <property type="project" value="UniProtKB-SubCell"/>
</dbReference>
<evidence type="ECO:0000256" key="1">
    <source>
        <dbReference type="ARBA" id="ARBA00004141"/>
    </source>
</evidence>
<evidence type="ECO:0000256" key="7">
    <source>
        <dbReference type="ARBA" id="ARBA00023136"/>
    </source>
</evidence>
<dbReference type="Proteomes" id="UP000218181">
    <property type="component" value="Unassembled WGS sequence"/>
</dbReference>
<feature type="transmembrane region" description="Helical" evidence="8">
    <location>
        <begin position="218"/>
        <end position="238"/>
    </location>
</feature>
<comment type="caution">
    <text evidence="9">The sequence shown here is derived from an EMBL/GenBank/DDBJ whole genome shotgun (WGS) entry which is preliminary data.</text>
</comment>
<dbReference type="STRING" id="1291764.GCA_001311235_02161"/>
<dbReference type="PANTHER" id="PTHR13929">
    <property type="entry name" value="1,4-DIHYDROXY-2-NAPHTHOATE OCTAPRENYLTRANSFERASE"/>
    <property type="match status" value="1"/>
</dbReference>
<keyword evidence="3" id="KW-0474">Menaquinone biosynthesis</keyword>
<feature type="transmembrane region" description="Helical" evidence="8">
    <location>
        <begin position="170"/>
        <end position="189"/>
    </location>
</feature>
<dbReference type="InterPro" id="IPR044878">
    <property type="entry name" value="UbiA_sf"/>
</dbReference>
<dbReference type="PIRSF" id="PIRSF005355">
    <property type="entry name" value="UBIAD1"/>
    <property type="match status" value="1"/>
</dbReference>